<keyword evidence="1" id="KW-0732">Signal</keyword>
<evidence type="ECO:0000259" key="2">
    <source>
        <dbReference type="Pfam" id="PF01682"/>
    </source>
</evidence>
<dbReference type="Proteomes" id="UP000274131">
    <property type="component" value="Unassembled WGS sequence"/>
</dbReference>
<dbReference type="OrthoDB" id="5843172at2759"/>
<dbReference type="AlphaFoldDB" id="A0A0N4VE35"/>
<feature type="signal peptide" evidence="1">
    <location>
        <begin position="1"/>
        <end position="18"/>
    </location>
</feature>
<proteinExistence type="predicted"/>
<dbReference type="PANTHER" id="PTHR46705:SF2">
    <property type="entry name" value="DOMAIN OF UNKNOWN FUNCTION DB DOMAIN-CONTAINING PROTEIN"/>
    <property type="match status" value="1"/>
</dbReference>
<organism evidence="5">
    <name type="scientific">Enterobius vermicularis</name>
    <name type="common">Human pinworm</name>
    <dbReference type="NCBI Taxonomy" id="51028"/>
    <lineage>
        <taxon>Eukaryota</taxon>
        <taxon>Metazoa</taxon>
        <taxon>Ecdysozoa</taxon>
        <taxon>Nematoda</taxon>
        <taxon>Chromadorea</taxon>
        <taxon>Rhabditida</taxon>
        <taxon>Spirurina</taxon>
        <taxon>Oxyuridomorpha</taxon>
        <taxon>Oxyuroidea</taxon>
        <taxon>Oxyuridae</taxon>
        <taxon>Enterobius</taxon>
    </lineage>
</organism>
<dbReference type="WBParaSite" id="EVEC_0000891901-mRNA-1">
    <property type="protein sequence ID" value="EVEC_0000891901-mRNA-1"/>
    <property type="gene ID" value="EVEC_0000891901"/>
</dbReference>
<dbReference type="EMBL" id="UXUI01009392">
    <property type="protein sequence ID" value="VDD93620.1"/>
    <property type="molecule type" value="Genomic_DNA"/>
</dbReference>
<name>A0A0N4VE35_ENTVE</name>
<dbReference type="PANTHER" id="PTHR46705">
    <property type="entry name" value="PROTEIN CBG09805"/>
    <property type="match status" value="1"/>
</dbReference>
<feature type="chain" id="PRO_5043122902" evidence="1">
    <location>
        <begin position="19"/>
        <end position="142"/>
    </location>
</feature>
<dbReference type="InterPro" id="IPR002602">
    <property type="entry name" value="DB"/>
</dbReference>
<sequence length="142" mass="16160">MNNSVIIFISFCIFSTFANTTVSETSNRRLKMCCARQKDADKDCRRKFCDFNALNADSVGSLITTCSRGPTLMRLWDCASSRVDHTQCCAAKNIQPQCMVYCNARRILPTDHLYLTCFAAFNAIRDCFREHLENNANLYGDK</sequence>
<reference evidence="3 4" key="2">
    <citation type="submission" date="2018-10" db="EMBL/GenBank/DDBJ databases">
        <authorList>
            <consortium name="Pathogen Informatics"/>
        </authorList>
    </citation>
    <scope>NUCLEOTIDE SEQUENCE [LARGE SCALE GENOMIC DNA]</scope>
</reference>
<evidence type="ECO:0000256" key="1">
    <source>
        <dbReference type="SAM" id="SignalP"/>
    </source>
</evidence>
<dbReference type="Pfam" id="PF01682">
    <property type="entry name" value="DB"/>
    <property type="match status" value="1"/>
</dbReference>
<keyword evidence="4" id="KW-1185">Reference proteome</keyword>
<accession>A0A0N4VE35</accession>
<evidence type="ECO:0000313" key="4">
    <source>
        <dbReference type="Proteomes" id="UP000274131"/>
    </source>
</evidence>
<protein>
    <submittedName>
        <fullName evidence="5">DB domain-containing protein</fullName>
    </submittedName>
</protein>
<evidence type="ECO:0000313" key="5">
    <source>
        <dbReference type="WBParaSite" id="EVEC_0000891901-mRNA-1"/>
    </source>
</evidence>
<reference evidence="5" key="1">
    <citation type="submission" date="2017-02" db="UniProtKB">
        <authorList>
            <consortium name="WormBaseParasite"/>
        </authorList>
    </citation>
    <scope>IDENTIFICATION</scope>
</reference>
<gene>
    <name evidence="3" type="ORF">EVEC_LOCUS8371</name>
</gene>
<feature type="domain" description="Domain of unknown function DB" evidence="2">
    <location>
        <begin position="33"/>
        <end position="128"/>
    </location>
</feature>
<evidence type="ECO:0000313" key="3">
    <source>
        <dbReference type="EMBL" id="VDD93620.1"/>
    </source>
</evidence>